<dbReference type="PANTHER" id="PTHR43792:SF1">
    <property type="entry name" value="N-ACETYLTRANSFERASE DOMAIN-CONTAINING PROTEIN"/>
    <property type="match status" value="1"/>
</dbReference>
<accession>A0A937RFR6</accession>
<evidence type="ECO:0000313" key="3">
    <source>
        <dbReference type="EMBL" id="MBL7631353.1"/>
    </source>
</evidence>
<dbReference type="SUPFAM" id="SSF55729">
    <property type="entry name" value="Acyl-CoA N-acyltransferases (Nat)"/>
    <property type="match status" value="1"/>
</dbReference>
<evidence type="ECO:0000259" key="2">
    <source>
        <dbReference type="PROSITE" id="PS51186"/>
    </source>
</evidence>
<dbReference type="Pfam" id="PF13302">
    <property type="entry name" value="Acetyltransf_3"/>
    <property type="match status" value="1"/>
</dbReference>
<feature type="domain" description="N-acetyltransferase" evidence="2">
    <location>
        <begin position="9"/>
        <end position="178"/>
    </location>
</feature>
<dbReference type="EMBL" id="JAEACQ010000268">
    <property type="protein sequence ID" value="MBL7631353.1"/>
    <property type="molecule type" value="Genomic_DNA"/>
</dbReference>
<dbReference type="AlphaFoldDB" id="A0A937RFR6"/>
<dbReference type="Proteomes" id="UP000604475">
    <property type="component" value="Unassembled WGS sequence"/>
</dbReference>
<keyword evidence="4" id="KW-1185">Reference proteome</keyword>
<name>A0A937RFR6_9ACTN</name>
<dbReference type="Gene3D" id="3.40.630.30">
    <property type="match status" value="1"/>
</dbReference>
<protein>
    <submittedName>
        <fullName evidence="3">GNAT family N-acetyltransferase</fullName>
    </submittedName>
</protein>
<dbReference type="InterPro" id="IPR016181">
    <property type="entry name" value="Acyl_CoA_acyltransferase"/>
</dbReference>
<evidence type="ECO:0000256" key="1">
    <source>
        <dbReference type="SAM" id="MobiDB-lite"/>
    </source>
</evidence>
<organism evidence="3 4">
    <name type="scientific">Frankia nepalensis</name>
    <dbReference type="NCBI Taxonomy" id="1836974"/>
    <lineage>
        <taxon>Bacteria</taxon>
        <taxon>Bacillati</taxon>
        <taxon>Actinomycetota</taxon>
        <taxon>Actinomycetes</taxon>
        <taxon>Frankiales</taxon>
        <taxon>Frankiaceae</taxon>
        <taxon>Frankia</taxon>
    </lineage>
</organism>
<reference evidence="3" key="1">
    <citation type="submission" date="2020-12" db="EMBL/GenBank/DDBJ databases">
        <title>Genomic characterization of non-nitrogen-fixing Frankia strains.</title>
        <authorList>
            <person name="Carlos-Shanley C."/>
            <person name="Guerra T."/>
            <person name="Hahn D."/>
        </authorList>
    </citation>
    <scope>NUCLEOTIDE SEQUENCE</scope>
    <source>
        <strain evidence="3">CN6</strain>
    </source>
</reference>
<dbReference type="InterPro" id="IPR000182">
    <property type="entry name" value="GNAT_dom"/>
</dbReference>
<dbReference type="GO" id="GO:0016747">
    <property type="term" value="F:acyltransferase activity, transferring groups other than amino-acyl groups"/>
    <property type="evidence" value="ECO:0007669"/>
    <property type="project" value="InterPro"/>
</dbReference>
<evidence type="ECO:0000313" key="4">
    <source>
        <dbReference type="Proteomes" id="UP000604475"/>
    </source>
</evidence>
<gene>
    <name evidence="3" type="ORF">I7412_30180</name>
</gene>
<sequence>MPELRTARLVLRPVTAADRSWLRDLWDSPAVRRYLFDDVAVTADQVAELVEASVTTMAASARGLWALRRATPGPETRAGEPVGEPVGVCGLMDRAAGDGVELVCSLTPARWGQGLAQEASRAVLAHAFATLGLAEVHAEVDEANGASLALVRRLGATRTDTRQGDHGPLHVYRLRPAGQDTS</sequence>
<feature type="region of interest" description="Disordered" evidence="1">
    <location>
        <begin position="159"/>
        <end position="182"/>
    </location>
</feature>
<comment type="caution">
    <text evidence="3">The sequence shown here is derived from an EMBL/GenBank/DDBJ whole genome shotgun (WGS) entry which is preliminary data.</text>
</comment>
<proteinExistence type="predicted"/>
<dbReference type="RefSeq" id="WP_203005367.1">
    <property type="nucleotide sequence ID" value="NZ_JADWYU010000144.1"/>
</dbReference>
<feature type="compositionally biased region" description="Basic and acidic residues" evidence="1">
    <location>
        <begin position="159"/>
        <end position="168"/>
    </location>
</feature>
<dbReference type="PROSITE" id="PS51186">
    <property type="entry name" value="GNAT"/>
    <property type="match status" value="1"/>
</dbReference>
<dbReference type="InterPro" id="IPR051531">
    <property type="entry name" value="N-acetyltransferase"/>
</dbReference>
<dbReference type="PANTHER" id="PTHR43792">
    <property type="entry name" value="GNAT FAMILY, PUTATIVE (AFU_ORTHOLOGUE AFUA_3G00765)-RELATED-RELATED"/>
    <property type="match status" value="1"/>
</dbReference>